<dbReference type="eggNOG" id="ENOG50332AA">
    <property type="taxonomic scope" value="Bacteria"/>
</dbReference>
<evidence type="ECO:0000313" key="2">
    <source>
        <dbReference type="Proteomes" id="UP000002318"/>
    </source>
</evidence>
<dbReference type="KEGG" id="ssm:Spirs_2821"/>
<dbReference type="EMBL" id="CP002116">
    <property type="protein sequence ID" value="ADK81924.1"/>
    <property type="molecule type" value="Genomic_DNA"/>
</dbReference>
<dbReference type="OrthoDB" id="6058205at2"/>
<dbReference type="STRING" id="573413.Spirs_2821"/>
<keyword evidence="2" id="KW-1185">Reference proteome</keyword>
<organism evidence="1 2">
    <name type="scientific">Sediminispirochaeta smaragdinae (strain DSM 11293 / JCM 15392 / SEBR 4228)</name>
    <name type="common">Spirochaeta smaragdinae</name>
    <dbReference type="NCBI Taxonomy" id="573413"/>
    <lineage>
        <taxon>Bacteria</taxon>
        <taxon>Pseudomonadati</taxon>
        <taxon>Spirochaetota</taxon>
        <taxon>Spirochaetia</taxon>
        <taxon>Spirochaetales</taxon>
        <taxon>Spirochaetaceae</taxon>
        <taxon>Sediminispirochaeta</taxon>
    </lineage>
</organism>
<protein>
    <submittedName>
        <fullName evidence="1">Uncharacterized protein</fullName>
    </submittedName>
</protein>
<dbReference type="AlphaFoldDB" id="E1R239"/>
<sequence length="369" mass="43914">MKDISEINMNLDEYNFYTFQFVDELRYFFTPEQVFNKNDAFNNFIENLKVKFRDCGWEGDGELNIGWLPPFLDESIDPNYGNIYWHIKQDNNGYSFIASPSTFYSSRILDQNKKRFIGSKILETQSITEITSKILIGKTKEIQDIINDLKLESYPDIILKTILISIQSDLVSSFISFIEDVYLQFIIHFFEENNRDNLRLSKIDAKIDMKSINSDIDYSDREQSLTLRLIMKSIWENFKFWPFKEKYNEITKAIDFQIDQSSRDMLFKHVYLRNCIHHKNGQVQNDLQKMLGRNNIKVLNNQNREIVLKEWDSIDLSINEISIFKEKLEDFISKYEVHILQRMTSRSIHHSFKNPIVRKFDLSAKKDTD</sequence>
<gene>
    <name evidence="1" type="ordered locus">Spirs_2821</name>
</gene>
<dbReference type="Proteomes" id="UP000002318">
    <property type="component" value="Chromosome"/>
</dbReference>
<dbReference type="HOGENOM" id="CLU_791443_0_0_12"/>
<accession>E1R239</accession>
<dbReference type="RefSeq" id="WP_013255383.1">
    <property type="nucleotide sequence ID" value="NC_014364.1"/>
</dbReference>
<name>E1R239_SEDSS</name>
<reference evidence="1 2" key="1">
    <citation type="journal article" date="2010" name="Stand. Genomic Sci.">
        <title>Complete genome sequence of Spirochaeta smaragdinae type strain (SEBR 4228).</title>
        <authorList>
            <person name="Mavromatis K."/>
            <person name="Yasawong M."/>
            <person name="Chertkov O."/>
            <person name="Lapidus A."/>
            <person name="Lucas S."/>
            <person name="Nolan M."/>
            <person name="Del Rio T.G."/>
            <person name="Tice H."/>
            <person name="Cheng J.F."/>
            <person name="Pitluck S."/>
            <person name="Liolios K."/>
            <person name="Ivanova N."/>
            <person name="Tapia R."/>
            <person name="Han C."/>
            <person name="Bruce D."/>
            <person name="Goodwin L."/>
            <person name="Pati A."/>
            <person name="Chen A."/>
            <person name="Palaniappan K."/>
            <person name="Land M."/>
            <person name="Hauser L."/>
            <person name="Chang Y.J."/>
            <person name="Jeffries C.D."/>
            <person name="Detter J.C."/>
            <person name="Rohde M."/>
            <person name="Brambilla E."/>
            <person name="Spring S."/>
            <person name="Goker M."/>
            <person name="Sikorski J."/>
            <person name="Woyke T."/>
            <person name="Bristow J."/>
            <person name="Eisen J.A."/>
            <person name="Markowitz V."/>
            <person name="Hugenholtz P."/>
            <person name="Klenk H.P."/>
            <person name="Kyrpides N.C."/>
        </authorList>
    </citation>
    <scope>NUCLEOTIDE SEQUENCE [LARGE SCALE GENOMIC DNA]</scope>
    <source>
        <strain evidence="2">DSM 11293 / JCM 15392 / SEBR 4228</strain>
    </source>
</reference>
<proteinExistence type="predicted"/>
<evidence type="ECO:0000313" key="1">
    <source>
        <dbReference type="EMBL" id="ADK81924.1"/>
    </source>
</evidence>